<evidence type="ECO:0008006" key="3">
    <source>
        <dbReference type="Google" id="ProtNLM"/>
    </source>
</evidence>
<name>A0A284RIL6_ARMOS</name>
<dbReference type="Proteomes" id="UP000219338">
    <property type="component" value="Unassembled WGS sequence"/>
</dbReference>
<evidence type="ECO:0000313" key="2">
    <source>
        <dbReference type="Proteomes" id="UP000219338"/>
    </source>
</evidence>
<reference evidence="2" key="1">
    <citation type="journal article" date="2017" name="Nat. Ecol. Evol.">
        <title>Genome expansion and lineage-specific genetic innovations in the forest pathogenic fungi Armillaria.</title>
        <authorList>
            <person name="Sipos G."/>
            <person name="Prasanna A.N."/>
            <person name="Walter M.C."/>
            <person name="O'Connor E."/>
            <person name="Balint B."/>
            <person name="Krizsan K."/>
            <person name="Kiss B."/>
            <person name="Hess J."/>
            <person name="Varga T."/>
            <person name="Slot J."/>
            <person name="Riley R."/>
            <person name="Boka B."/>
            <person name="Rigling D."/>
            <person name="Barry K."/>
            <person name="Lee J."/>
            <person name="Mihaltcheva S."/>
            <person name="LaButti K."/>
            <person name="Lipzen A."/>
            <person name="Waldron R."/>
            <person name="Moloney N.M."/>
            <person name="Sperisen C."/>
            <person name="Kredics L."/>
            <person name="Vagvoelgyi C."/>
            <person name="Patrignani A."/>
            <person name="Fitzpatrick D."/>
            <person name="Nagy I."/>
            <person name="Doyle S."/>
            <person name="Anderson J.B."/>
            <person name="Grigoriev I.V."/>
            <person name="Gueldener U."/>
            <person name="Muensterkoetter M."/>
            <person name="Nagy L.G."/>
        </authorList>
    </citation>
    <scope>NUCLEOTIDE SEQUENCE [LARGE SCALE GENOMIC DNA]</scope>
    <source>
        <strain evidence="2">C18/9</strain>
    </source>
</reference>
<dbReference type="EMBL" id="FUEG01000009">
    <property type="protein sequence ID" value="SJL08595.1"/>
    <property type="molecule type" value="Genomic_DNA"/>
</dbReference>
<keyword evidence="2" id="KW-1185">Reference proteome</keyword>
<evidence type="ECO:0000313" key="1">
    <source>
        <dbReference type="EMBL" id="SJL08595.1"/>
    </source>
</evidence>
<dbReference type="SUPFAM" id="SSF52047">
    <property type="entry name" value="RNI-like"/>
    <property type="match status" value="1"/>
</dbReference>
<dbReference type="Gene3D" id="3.80.10.10">
    <property type="entry name" value="Ribonuclease Inhibitor"/>
    <property type="match status" value="1"/>
</dbReference>
<gene>
    <name evidence="1" type="ORF">ARMOST_11961</name>
</gene>
<organism evidence="1 2">
    <name type="scientific">Armillaria ostoyae</name>
    <name type="common">Armillaria root rot fungus</name>
    <dbReference type="NCBI Taxonomy" id="47428"/>
    <lineage>
        <taxon>Eukaryota</taxon>
        <taxon>Fungi</taxon>
        <taxon>Dikarya</taxon>
        <taxon>Basidiomycota</taxon>
        <taxon>Agaricomycotina</taxon>
        <taxon>Agaricomycetes</taxon>
        <taxon>Agaricomycetidae</taxon>
        <taxon>Agaricales</taxon>
        <taxon>Marasmiineae</taxon>
        <taxon>Physalacriaceae</taxon>
        <taxon>Armillaria</taxon>
    </lineage>
</organism>
<sequence length="601" mass="68866">MAAWTPCVGCSCPNHNVPGQIPLRGLESLLTESPLLKLLSQTNNVPLPGEVNVVRTVIAKASQFISQLRREQSVIRQEQKVIREQLARLYELLKLQDDVCQQVETFIAEKRSILSCVRRVPMEILHEIFLASVEFPPHQAWRPSEDLNNWVIQHPTTPLDSIGLVSKGWRAAVLSCDKIWSYIHIEDTNLYMEESPSVRRLVRHIERSTSYPLTVSIYQPFSFDIVSCPDRLLSLLASFSNRIKDLYLFVSTDVLKNLNVLQSSLQSLHSCIMIFSDGTEPPIYGEEIQYKIEFCRDAPNLQKVDLWEVGPLPYSGHIVLPWNHIKEFKCTGLTFWVNTHEILRILQEAQDLEECILHCQVLDDTIINFDYRVVACPKLRSFRLIGDNRRWSTGVRTLLDNMEAPALTHLDIAFEELLANRDNTHLMPLILKFVERSRCKLTYLRIANMMVSREDTSYILQAFHPLEELYLSNVGPDALTNVHLHQLAFDSQDGVVPCALPMLHTLHLEGELSFSATDFVEMAAWRRTHHYLPLRRLDLFVKEDEDADITLRHEKLLHSTRSALSVYERGGLSFNVAHVSSGQYEDTLMRMLRAPGGPESP</sequence>
<dbReference type="AlphaFoldDB" id="A0A284RIL6"/>
<dbReference type="OrthoDB" id="2885028at2759"/>
<accession>A0A284RIL6</accession>
<dbReference type="InterPro" id="IPR032675">
    <property type="entry name" value="LRR_dom_sf"/>
</dbReference>
<proteinExistence type="predicted"/>
<protein>
    <recommendedName>
        <fullName evidence="3">F-box domain-containing protein</fullName>
    </recommendedName>
</protein>